<evidence type="ECO:0000256" key="1">
    <source>
        <dbReference type="SAM" id="Coils"/>
    </source>
</evidence>
<reference evidence="4" key="2">
    <citation type="journal article" date="2023" name="Science">
        <title>Genomic signatures of disease resistance in endangered staghorn corals.</title>
        <authorList>
            <person name="Vollmer S.V."/>
            <person name="Selwyn J.D."/>
            <person name="Despard B.A."/>
            <person name="Roesel C.L."/>
        </authorList>
    </citation>
    <scope>NUCLEOTIDE SEQUENCE</scope>
    <source>
        <strain evidence="4">K2</strain>
    </source>
</reference>
<feature type="coiled-coil region" evidence="1">
    <location>
        <begin position="154"/>
        <end position="210"/>
    </location>
</feature>
<dbReference type="InterPro" id="IPR041588">
    <property type="entry name" value="Integrase_H2C2"/>
</dbReference>
<dbReference type="GO" id="GO:0003676">
    <property type="term" value="F:nucleic acid binding"/>
    <property type="evidence" value="ECO:0007669"/>
    <property type="project" value="InterPro"/>
</dbReference>
<dbReference type="InterPro" id="IPR043502">
    <property type="entry name" value="DNA/RNA_pol_sf"/>
</dbReference>
<protein>
    <recommendedName>
        <fullName evidence="3">Integrase catalytic domain-containing protein</fullName>
    </recommendedName>
</protein>
<accession>A0AAD9V938</accession>
<evidence type="ECO:0000259" key="3">
    <source>
        <dbReference type="PROSITE" id="PS50994"/>
    </source>
</evidence>
<gene>
    <name evidence="4" type="ORF">P5673_010037</name>
</gene>
<dbReference type="Gene3D" id="1.10.340.70">
    <property type="match status" value="1"/>
</dbReference>
<feature type="compositionally biased region" description="Basic and acidic residues" evidence="2">
    <location>
        <begin position="270"/>
        <end position="298"/>
    </location>
</feature>
<keyword evidence="1" id="KW-0175">Coiled coil</keyword>
<dbReference type="InterPro" id="IPR012337">
    <property type="entry name" value="RNaseH-like_sf"/>
</dbReference>
<dbReference type="SUPFAM" id="SSF56672">
    <property type="entry name" value="DNA/RNA polymerases"/>
    <property type="match status" value="1"/>
</dbReference>
<dbReference type="Pfam" id="PF18701">
    <property type="entry name" value="DUF5641"/>
    <property type="match status" value="1"/>
</dbReference>
<evidence type="ECO:0000313" key="4">
    <source>
        <dbReference type="EMBL" id="KAK2565774.1"/>
    </source>
</evidence>
<dbReference type="PROSITE" id="PS50994">
    <property type="entry name" value="INTEGRASE"/>
    <property type="match status" value="1"/>
</dbReference>
<dbReference type="Gene3D" id="3.30.420.10">
    <property type="entry name" value="Ribonuclease H-like superfamily/Ribonuclease H"/>
    <property type="match status" value="1"/>
</dbReference>
<evidence type="ECO:0000313" key="5">
    <source>
        <dbReference type="Proteomes" id="UP001249851"/>
    </source>
</evidence>
<dbReference type="InterPro" id="IPR036397">
    <property type="entry name" value="RNaseH_sf"/>
</dbReference>
<keyword evidence="5" id="KW-1185">Reference proteome</keyword>
<dbReference type="InterPro" id="IPR001584">
    <property type="entry name" value="Integrase_cat-core"/>
</dbReference>
<feature type="domain" description="Integrase catalytic" evidence="3">
    <location>
        <begin position="1706"/>
        <end position="1893"/>
    </location>
</feature>
<proteinExistence type="predicted"/>
<dbReference type="InterPro" id="IPR040676">
    <property type="entry name" value="DUF5641"/>
</dbReference>
<dbReference type="PANTHER" id="PTHR47331">
    <property type="entry name" value="PHD-TYPE DOMAIN-CONTAINING PROTEIN"/>
    <property type="match status" value="1"/>
</dbReference>
<dbReference type="Pfam" id="PF05380">
    <property type="entry name" value="Peptidase_A17"/>
    <property type="match status" value="1"/>
</dbReference>
<dbReference type="GO" id="GO:0015074">
    <property type="term" value="P:DNA integration"/>
    <property type="evidence" value="ECO:0007669"/>
    <property type="project" value="InterPro"/>
</dbReference>
<organism evidence="4 5">
    <name type="scientific">Acropora cervicornis</name>
    <name type="common">Staghorn coral</name>
    <dbReference type="NCBI Taxonomy" id="6130"/>
    <lineage>
        <taxon>Eukaryota</taxon>
        <taxon>Metazoa</taxon>
        <taxon>Cnidaria</taxon>
        <taxon>Anthozoa</taxon>
        <taxon>Hexacorallia</taxon>
        <taxon>Scleractinia</taxon>
        <taxon>Astrocoeniina</taxon>
        <taxon>Acroporidae</taxon>
        <taxon>Acropora</taxon>
    </lineage>
</organism>
<evidence type="ECO:0000256" key="2">
    <source>
        <dbReference type="SAM" id="MobiDB-lite"/>
    </source>
</evidence>
<dbReference type="Proteomes" id="UP001249851">
    <property type="component" value="Unassembled WGS sequence"/>
</dbReference>
<dbReference type="Pfam" id="PF03564">
    <property type="entry name" value="DUF1759"/>
    <property type="match status" value="1"/>
</dbReference>
<dbReference type="EMBL" id="JARQWQ010000018">
    <property type="protein sequence ID" value="KAK2565774.1"/>
    <property type="molecule type" value="Genomic_DNA"/>
</dbReference>
<dbReference type="CDD" id="cd01644">
    <property type="entry name" value="RT_pepA17"/>
    <property type="match status" value="1"/>
</dbReference>
<reference evidence="4" key="1">
    <citation type="journal article" date="2023" name="G3 (Bethesda)">
        <title>Whole genome assembly and annotation of the endangered Caribbean coral Acropora cervicornis.</title>
        <authorList>
            <person name="Selwyn J.D."/>
            <person name="Vollmer S.V."/>
        </authorList>
    </citation>
    <scope>NUCLEOTIDE SEQUENCE</scope>
    <source>
        <strain evidence="4">K2</strain>
    </source>
</reference>
<dbReference type="SUPFAM" id="SSF53098">
    <property type="entry name" value="Ribonuclease H-like"/>
    <property type="match status" value="1"/>
</dbReference>
<dbReference type="InterPro" id="IPR008042">
    <property type="entry name" value="Retrotrans_Pao"/>
</dbReference>
<dbReference type="Pfam" id="PF17921">
    <property type="entry name" value="Integrase_H2C2"/>
    <property type="match status" value="1"/>
</dbReference>
<dbReference type="InterPro" id="IPR005312">
    <property type="entry name" value="DUF1759"/>
</dbReference>
<comment type="caution">
    <text evidence="4">The sequence shown here is derived from an EMBL/GenBank/DDBJ whole genome shotgun (WGS) entry which is preliminary data.</text>
</comment>
<dbReference type="PANTHER" id="PTHR47331:SF1">
    <property type="entry name" value="GAG-LIKE PROTEIN"/>
    <property type="match status" value="1"/>
</dbReference>
<name>A0AAD9V938_ACRCE</name>
<feature type="region of interest" description="Disordered" evidence="2">
    <location>
        <begin position="245"/>
        <end position="302"/>
    </location>
</feature>
<sequence length="1976" mass="226528">MSFQDQQGVSPSQDDVYRRELMQKLKTSRSGFKGHVTRIEREIETSMTAGESEAVRGKLANLESAFISFGRVHDAHVRRLDDPEEIFQATTWFDDQRDAYHVFVPRAWEWLDSLQVLPRVDTCDSASQRGSHLTASKVSSNSVSKASTRLTVKIKEAKVEEALAKLRLQQLKKKFELQQRSVTVMREEELLEVKSTIEQARLRVQILEEEDQSEEYFDRSHGLPRATSDPEIKRYDQRTEVYSNVEPGLTPDMKRTMPSRPSRDYTCTRAELDPATSRHVDTHPDLDPATSRHVDTHPGFKPAMSRHIHVRSDFDLEPRMGSDTLRGHRDFDCVTPKLEREPTYGELGTDIDAGYSPYQGNLERLLHQQQQMIGLQQQTFQTMASTIKQGFSLPKPDISKFDGNPLNYWNFVRSFDNGIAKNASDNGERLSYLLQYCTGAARDAIKSCLALDSAVGYRTAKTLLEERFGHPYKIAAAHLNRITRGAPLKPYDQRGLLTFADQLRDCQNVLESIGYMDEINSVDNLRNVIERLPFHLKVKWLEVADRLRENGLRPRIHHISEFVSKRARAVNDPVFGNVVTCERGKVKKLSYPNQSRGASFLSQAKVVPSCERRGWRNDNPGVNQSSHNIFGKCVVCNGLHQLWNCEEFKRKPYAERIKTLREHKLCDNCFKVGHTARGCLQRSACYIEGCNKRHMTVIHPPQLSLPDHVYTNRPWEIEPSSCFARNRLNQSYAARYSVGSSRDAATQGHITEADVKTSGNFSTQSHAIGTGAKNHGSRNQPTSTRICLRIVPVRVHDNNSGRTLETYALLDNGSDVSLCDAELVKELDLHGERRDFLLTTQEKKDSAKSGLELKLTISSLDGTSALEIQRVWTVDRLNVLSRSIPRAEDVQGWSHLSGIELPEIQNKDVRVLIGCNVPEAFWVMEERKGKREDGSDSRDEALLSQVEKFWKTDFVDTLSSTKLAMSVEDERPLKLMEDSVTINDYIAKGYTRRVPDEQLDVIDKPLWYLPHHAVFHSRKPDKLRIVFDCAAKLRGTSLNDQLMHGPDRTNNLFGVLNRFRQEAIALVSDIEGMFHQVKVDPKDYDALRFLWWQDGDLTQQPVEYRMLLHLFGSTSSPSCASFCLRKTAWDNTGDFGHQVIDTVLKNFYVDDCLKTVSSKAVAVQLRIDLCHLLSRGGFRVTKWLCIDKDVLETIPKFERARSVLDLDLSNQNLPHERTLGVQWNMDSDTFTFKVEPKHKPFTRRGILSMTNSIYDPLGLVSPVIVPAKKLLQDLCQQKIGWDDEIVLEELTLWRSWISGLPKLSQVAITRHLKPADFSEVRSCHLHHFADASQVPYGAVAYVRFVSANRQIHCSFLTAKSRLAHVKPMTIPRLELSAAVLAVRIDRALREELELTIDKNQGRRFRTFVANRLAVIRDGSQPTQWKYVPTSDNPADLVSRGASVEELIHQSRWFSGPKFLWKEESSWPTMPETLKEISEGDPEIKKEVQIHFSSAQPLLDSMIQRYSSWYKLKRGVARLLQFIKSLQFRLRLPKNLTSLPDTWFPPKQLSVEDIKTAEIQLIKYVQRSSFPYIMAILKRETPARQQKSELKCSEPFGSIYKLRPWLDQSGILRVGGRLENAQINYEAKHQTLLPYNHHVSCLIIMAHHELVGHFGTEYVLASLRQKYWIVKGRAMVRKAIGRCLICRRYNVRRGQQLMADLPSDRLTPDNPPFTHVGIDFFGPLYVKRGRSILKHYGCLFTCLTMRATHIEVTESLDTDSFINALRRFISRRGCPRIIRSDNGTNLSAGEKEIRDAINTWNHQKIEKYLQQKDIQWKFNPPGASHMGGVWERVIRSVRKVIRYLTKEQLVSGEALRTLMTEIECILNGRPLTPSSDSPGDLEALTPNHLLLFRPNNTMPPGIFSKDDTYCKRRWRQIQYLSNVFWKRWLSEYLPTLQKRQKWTKPRRNFATGDLVLVVDEKVHRGQWPLGRIVQVHP</sequence>